<gene>
    <name evidence="1" type="primary">bv12b</name>
</gene>
<reference evidence="1" key="1">
    <citation type="submission" date="2009-08" db="EMBL/GenBank/DDBJ databases">
        <title>Identification of bracovirus particle proteins and analysis of their transcript levels at the stage of virion formation.</title>
        <authorList>
            <person name="Wetterwald C."/>
            <person name="Roth T."/>
            <person name="Kaeslin M."/>
            <person name="Anaheim M."/>
            <person name="Wespi G."/>
            <person name="Heller M."/>
            <person name="Meser P."/>
            <person name="Roditi I."/>
            <person name="Pfister-Wilhelm R."/>
            <person name="Bezier A."/>
            <person name="Gyapay G."/>
            <person name="Drezen J.M."/>
            <person name="Lanzrein B."/>
        </authorList>
    </citation>
    <scope>NUCLEOTIDE SEQUENCE</scope>
    <source>
        <tissue evidence="1">Ovary</tissue>
    </source>
</reference>
<dbReference type="AlphaFoldDB" id="D7FB52"/>
<protein>
    <submittedName>
        <fullName evidence="1">BVpp12b protein</fullName>
    </submittedName>
</protein>
<proteinExistence type="evidence at transcript level"/>
<accession>D7FB52</accession>
<evidence type="ECO:0000313" key="1">
    <source>
        <dbReference type="EMBL" id="CBA62669.1"/>
    </source>
</evidence>
<sequence>MKSYLARGIIMYTSNISKKEYALFIDIEVNKFVSYIEQDKVNQIKSYMIKTLLKRLAQNMRALSTNSITPLPLMSLDELPIPREQSTNTGALY</sequence>
<name>D7FB52_9HYME</name>
<dbReference type="EMBL" id="FN543459">
    <property type="protein sequence ID" value="CBA62669.1"/>
    <property type="molecule type" value="mRNA"/>
</dbReference>
<organism evidence="1">
    <name type="scientific">Chelonus inanitus</name>
    <dbReference type="NCBI Taxonomy" id="49201"/>
    <lineage>
        <taxon>Eukaryota</taxon>
        <taxon>Metazoa</taxon>
        <taxon>Ecdysozoa</taxon>
        <taxon>Arthropoda</taxon>
        <taxon>Hexapoda</taxon>
        <taxon>Insecta</taxon>
        <taxon>Pterygota</taxon>
        <taxon>Neoptera</taxon>
        <taxon>Endopterygota</taxon>
        <taxon>Hymenoptera</taxon>
        <taxon>Apocrita</taxon>
        <taxon>Ichneumonoidea</taxon>
        <taxon>Braconidae</taxon>
        <taxon>Cheloninae</taxon>
        <taxon>Chelonus</taxon>
    </lineage>
</organism>